<accession>I3SKX9</accession>
<dbReference type="InterPro" id="IPR040305">
    <property type="entry name" value="At1g75730-like"/>
</dbReference>
<protein>
    <submittedName>
        <fullName evidence="2">Uncharacterized protein</fullName>
    </submittedName>
</protein>
<dbReference type="EMBL" id="BT141127">
    <property type="protein sequence ID" value="AFK40921.1"/>
    <property type="molecule type" value="mRNA"/>
</dbReference>
<name>I3SKX9_LOTJA</name>
<sequence>MSNSNRSASGIVHSATVRSSHETKSGTPQQHSRYHDMSQTPAPGVYGPQKQNFNFLSLSVGGTGLKVNNGFNEGRSRLELLSKSQVPYFQSLQQQHGLMPLPTPQSQYASSTSYLDQLPAAGPQVRLQQPHYYGTPLCGTQYSSTASYKQQQQSFWAVQLAANGGSSSVNCNIVRAQYPNWQQNGRVDSCAVSPFAQVISSISQQKPLTLASSLHPSRTIGLDIHLPSVCEESMARFRSSGTPSLQLLCDERL</sequence>
<proteinExistence type="evidence at transcript level"/>
<organism evidence="2">
    <name type="scientific">Lotus japonicus</name>
    <name type="common">Lotus corniculatus var. japonicus</name>
    <dbReference type="NCBI Taxonomy" id="34305"/>
    <lineage>
        <taxon>Eukaryota</taxon>
        <taxon>Viridiplantae</taxon>
        <taxon>Streptophyta</taxon>
        <taxon>Embryophyta</taxon>
        <taxon>Tracheophyta</taxon>
        <taxon>Spermatophyta</taxon>
        <taxon>Magnoliopsida</taxon>
        <taxon>eudicotyledons</taxon>
        <taxon>Gunneridae</taxon>
        <taxon>Pentapetalae</taxon>
        <taxon>rosids</taxon>
        <taxon>fabids</taxon>
        <taxon>Fabales</taxon>
        <taxon>Fabaceae</taxon>
        <taxon>Papilionoideae</taxon>
        <taxon>50 kb inversion clade</taxon>
        <taxon>NPAAA clade</taxon>
        <taxon>Hologalegina</taxon>
        <taxon>robinioid clade</taxon>
        <taxon>Loteae</taxon>
        <taxon>Lotus</taxon>
    </lineage>
</organism>
<feature type="compositionally biased region" description="Polar residues" evidence="1">
    <location>
        <begin position="25"/>
        <end position="41"/>
    </location>
</feature>
<evidence type="ECO:0000313" key="2">
    <source>
        <dbReference type="EMBL" id="AFK40921.1"/>
    </source>
</evidence>
<feature type="region of interest" description="Disordered" evidence="1">
    <location>
        <begin position="1"/>
        <end position="45"/>
    </location>
</feature>
<dbReference type="AlphaFoldDB" id="I3SKX9"/>
<evidence type="ECO:0000256" key="1">
    <source>
        <dbReference type="SAM" id="MobiDB-lite"/>
    </source>
</evidence>
<reference evidence="2" key="1">
    <citation type="submission" date="2012-05" db="EMBL/GenBank/DDBJ databases">
        <authorList>
            <person name="Krishnakumar V."/>
            <person name="Cheung F."/>
            <person name="Xiao Y."/>
            <person name="Chan A."/>
            <person name="Moskal W.A."/>
            <person name="Town C.D."/>
        </authorList>
    </citation>
    <scope>NUCLEOTIDE SEQUENCE</scope>
</reference>
<dbReference type="PANTHER" id="PTHR34792">
    <property type="entry name" value="OS02G0121500 PROTEIN"/>
    <property type="match status" value="1"/>
</dbReference>
<dbReference type="PANTHER" id="PTHR34792:SF1">
    <property type="entry name" value="OS02G0121500 PROTEIN"/>
    <property type="match status" value="1"/>
</dbReference>